<name>A0A1Y2DYH9_9PEZI</name>
<evidence type="ECO:0000256" key="2">
    <source>
        <dbReference type="ARBA" id="ARBA00022692"/>
    </source>
</evidence>
<dbReference type="InParanoid" id="A0A1Y2DYH9"/>
<dbReference type="STRING" id="1141098.A0A1Y2DYH9"/>
<evidence type="ECO:0000256" key="3">
    <source>
        <dbReference type="ARBA" id="ARBA00022989"/>
    </source>
</evidence>
<dbReference type="PANTHER" id="PTHR31162:SF0">
    <property type="entry name" value="MALIC ACID TRANSPORT PROTEIN"/>
    <property type="match status" value="1"/>
</dbReference>
<dbReference type="InterPro" id="IPR030185">
    <property type="entry name" value="Mae1"/>
</dbReference>
<dbReference type="GO" id="GO:0016020">
    <property type="term" value="C:membrane"/>
    <property type="evidence" value="ECO:0007669"/>
    <property type="project" value="UniProtKB-SubCell"/>
</dbReference>
<reference evidence="6 7" key="1">
    <citation type="submission" date="2016-07" db="EMBL/GenBank/DDBJ databases">
        <title>Pervasive Adenine N6-methylation of Active Genes in Fungi.</title>
        <authorList>
            <consortium name="DOE Joint Genome Institute"/>
            <person name="Mondo S.J."/>
            <person name="Dannebaum R.O."/>
            <person name="Kuo R.C."/>
            <person name="Labutti K."/>
            <person name="Haridas S."/>
            <person name="Kuo A."/>
            <person name="Salamov A."/>
            <person name="Ahrendt S.R."/>
            <person name="Lipzen A."/>
            <person name="Sullivan W."/>
            <person name="Andreopoulos W.B."/>
            <person name="Clum A."/>
            <person name="Lindquist E."/>
            <person name="Daum C."/>
            <person name="Ramamoorthy G.K."/>
            <person name="Gryganskyi A."/>
            <person name="Culley D."/>
            <person name="Magnuson J.K."/>
            <person name="James T.Y."/>
            <person name="O'Malley M.A."/>
            <person name="Stajich J.E."/>
            <person name="Spatafora J.W."/>
            <person name="Visel A."/>
            <person name="Grigoriev I.V."/>
        </authorList>
    </citation>
    <scope>NUCLEOTIDE SEQUENCE [LARGE SCALE GENOMIC DNA]</scope>
    <source>
        <strain evidence="6 7">CBS 129021</strain>
    </source>
</reference>
<dbReference type="Proteomes" id="UP000193689">
    <property type="component" value="Unassembled WGS sequence"/>
</dbReference>
<dbReference type="InterPro" id="IPR038665">
    <property type="entry name" value="Voltage-dep_anion_channel_sf"/>
</dbReference>
<dbReference type="AlphaFoldDB" id="A0A1Y2DYH9"/>
<keyword evidence="2 5" id="KW-0812">Transmembrane</keyword>
<sequence>MFQHHIIFGMENMDVGDAVPTWIMSAYTFLVSGPLAAQIAQTQPSPYDMHIIIAGLSGQGLGWMLALLMYSVRFSRLIRLDMPSPSVRPGMYVSLGLAAYTCAGLLALGNQGKEKVPQGYMGITSLDFSGLTTLSALRKARYMRFSLQWWAFVVSNAGLAIATN</sequence>
<dbReference type="EMBL" id="MCFJ01000007">
    <property type="protein sequence ID" value="ORY64166.1"/>
    <property type="molecule type" value="Genomic_DNA"/>
</dbReference>
<proteinExistence type="predicted"/>
<dbReference type="InterPro" id="IPR004695">
    <property type="entry name" value="SLAC1/Mae1/Ssu1/TehA"/>
</dbReference>
<dbReference type="Pfam" id="PF03595">
    <property type="entry name" value="SLAC1"/>
    <property type="match status" value="1"/>
</dbReference>
<dbReference type="GO" id="GO:0015140">
    <property type="term" value="F:malate transmembrane transporter activity"/>
    <property type="evidence" value="ECO:0007669"/>
    <property type="project" value="InterPro"/>
</dbReference>
<accession>A0A1Y2DYH9</accession>
<evidence type="ECO:0000256" key="5">
    <source>
        <dbReference type="SAM" id="Phobius"/>
    </source>
</evidence>
<gene>
    <name evidence="6" type="ORF">BCR38DRAFT_485304</name>
</gene>
<comment type="subcellular location">
    <subcellularLocation>
        <location evidence="1">Membrane</location>
        <topology evidence="1">Multi-pass membrane protein</topology>
    </subcellularLocation>
</comment>
<feature type="transmembrane region" description="Helical" evidence="5">
    <location>
        <begin position="51"/>
        <end position="70"/>
    </location>
</feature>
<keyword evidence="4 5" id="KW-0472">Membrane</keyword>
<organism evidence="6 7">
    <name type="scientific">Pseudomassariella vexata</name>
    <dbReference type="NCBI Taxonomy" id="1141098"/>
    <lineage>
        <taxon>Eukaryota</taxon>
        <taxon>Fungi</taxon>
        <taxon>Dikarya</taxon>
        <taxon>Ascomycota</taxon>
        <taxon>Pezizomycotina</taxon>
        <taxon>Sordariomycetes</taxon>
        <taxon>Xylariomycetidae</taxon>
        <taxon>Amphisphaeriales</taxon>
        <taxon>Pseudomassariaceae</taxon>
        <taxon>Pseudomassariella</taxon>
    </lineage>
</organism>
<evidence type="ECO:0000256" key="4">
    <source>
        <dbReference type="ARBA" id="ARBA00023136"/>
    </source>
</evidence>
<protein>
    <submittedName>
        <fullName evidence="6">Voltage-dependent anion channel</fullName>
    </submittedName>
</protein>
<keyword evidence="3 5" id="KW-1133">Transmembrane helix</keyword>
<feature type="transmembrane region" description="Helical" evidence="5">
    <location>
        <begin position="91"/>
        <end position="108"/>
    </location>
</feature>
<evidence type="ECO:0000313" key="6">
    <source>
        <dbReference type="EMBL" id="ORY64166.1"/>
    </source>
</evidence>
<feature type="transmembrane region" description="Helical" evidence="5">
    <location>
        <begin position="21"/>
        <end position="39"/>
    </location>
</feature>
<dbReference type="RefSeq" id="XP_040715580.1">
    <property type="nucleotide sequence ID" value="XM_040863860.1"/>
</dbReference>
<dbReference type="Gene3D" id="1.50.10.150">
    <property type="entry name" value="Voltage-dependent anion channel"/>
    <property type="match status" value="1"/>
</dbReference>
<dbReference type="PANTHER" id="PTHR31162">
    <property type="entry name" value="MALIC ACID TRANSPORT PROTEIN-RELATED"/>
    <property type="match status" value="1"/>
</dbReference>
<keyword evidence="7" id="KW-1185">Reference proteome</keyword>
<comment type="caution">
    <text evidence="6">The sequence shown here is derived from an EMBL/GenBank/DDBJ whole genome shotgun (WGS) entry which is preliminary data.</text>
</comment>
<evidence type="ECO:0000256" key="1">
    <source>
        <dbReference type="ARBA" id="ARBA00004141"/>
    </source>
</evidence>
<dbReference type="GeneID" id="63780072"/>
<dbReference type="OrthoDB" id="2901184at2759"/>
<evidence type="ECO:0000313" key="7">
    <source>
        <dbReference type="Proteomes" id="UP000193689"/>
    </source>
</evidence>